<dbReference type="PANTHER" id="PTHR43047">
    <property type="entry name" value="TWO-COMPONENT HISTIDINE PROTEIN KINASE"/>
    <property type="match status" value="1"/>
</dbReference>
<dbReference type="Gene3D" id="3.30.565.10">
    <property type="entry name" value="Histidine kinase-like ATPase, C-terminal domain"/>
    <property type="match status" value="1"/>
</dbReference>
<dbReference type="AlphaFoldDB" id="Q2HFK1"/>
<keyword evidence="8" id="KW-1185">Reference proteome</keyword>
<dbReference type="InterPro" id="IPR036890">
    <property type="entry name" value="HATPase_C_sf"/>
</dbReference>
<dbReference type="PROSITE" id="PS50109">
    <property type="entry name" value="HIS_KIN"/>
    <property type="match status" value="1"/>
</dbReference>
<accession>Q2HFK1</accession>
<protein>
    <recommendedName>
        <fullName evidence="2">histidine kinase</fullName>
        <ecNumber evidence="2">2.7.13.3</ecNumber>
    </recommendedName>
</protein>
<evidence type="ECO:0000256" key="4">
    <source>
        <dbReference type="ARBA" id="ARBA00022777"/>
    </source>
</evidence>
<dbReference type="InterPro" id="IPR003594">
    <property type="entry name" value="HATPase_dom"/>
</dbReference>
<dbReference type="VEuPathDB" id="FungiDB:CHGG_01003"/>
<evidence type="ECO:0000256" key="1">
    <source>
        <dbReference type="ARBA" id="ARBA00000085"/>
    </source>
</evidence>
<dbReference type="InParanoid" id="Q2HFK1"/>
<feature type="compositionally biased region" description="Polar residues" evidence="5">
    <location>
        <begin position="22"/>
        <end position="32"/>
    </location>
</feature>
<dbReference type="SUPFAM" id="SSF55874">
    <property type="entry name" value="ATPase domain of HSP90 chaperone/DNA topoisomerase II/histidine kinase"/>
    <property type="match status" value="1"/>
</dbReference>
<keyword evidence="4" id="KW-0418">Kinase</keyword>
<evidence type="ECO:0000256" key="2">
    <source>
        <dbReference type="ARBA" id="ARBA00012438"/>
    </source>
</evidence>
<evidence type="ECO:0000259" key="6">
    <source>
        <dbReference type="PROSITE" id="PS50109"/>
    </source>
</evidence>
<evidence type="ECO:0000313" key="7">
    <source>
        <dbReference type="EMBL" id="EAQ92768.1"/>
    </source>
</evidence>
<dbReference type="EC" id="2.7.13.3" evidence="2"/>
<feature type="domain" description="Histidine kinase" evidence="6">
    <location>
        <begin position="147"/>
        <end position="314"/>
    </location>
</feature>
<sequence>MSNNPFQEIMQSHGGRRVMPTGNPSSNTSYRTPRNPVREIERAIADITRFQTYLMNAITMARMTVFAVRRDRTYRAQFRVAPATPGPGNSTRDTGNDCAIGFVIDTMSVWGRNRASRPTMDQLNLQVVNVINMDDQVVVDRQQYNLERQNHMLTQTLSTVAHDISGPPRYRPFDLGFHIHQAVVRLQPLAHRKGLATSSHIDPKLDDLEVIGDPDRLQQLLAILFRNTIIATPQGRIRFWAEKENLAPDRITLKFTIKDTGRETKGPVVSTGPGYIQHELGLCRHMVEAMNGDIKMASTQGSGTITMVNIPLNLSKPLSAQEFGQSKSST</sequence>
<dbReference type="GeneID" id="4387009"/>
<dbReference type="EMBL" id="CH408029">
    <property type="protein sequence ID" value="EAQ92768.1"/>
    <property type="molecule type" value="Genomic_DNA"/>
</dbReference>
<feature type="region of interest" description="Disordered" evidence="5">
    <location>
        <begin position="11"/>
        <end position="33"/>
    </location>
</feature>
<dbReference type="GO" id="GO:0004673">
    <property type="term" value="F:protein histidine kinase activity"/>
    <property type="evidence" value="ECO:0007669"/>
    <property type="project" value="UniProtKB-EC"/>
</dbReference>
<dbReference type="SMART" id="SM00387">
    <property type="entry name" value="HATPase_c"/>
    <property type="match status" value="1"/>
</dbReference>
<comment type="catalytic activity">
    <reaction evidence="1">
        <text>ATP + protein L-histidine = ADP + protein N-phospho-L-histidine.</text>
        <dbReference type="EC" id="2.7.13.3"/>
    </reaction>
</comment>
<dbReference type="Pfam" id="PF02518">
    <property type="entry name" value="HATPase_c"/>
    <property type="match status" value="1"/>
</dbReference>
<evidence type="ECO:0000313" key="8">
    <source>
        <dbReference type="Proteomes" id="UP000001056"/>
    </source>
</evidence>
<evidence type="ECO:0000256" key="3">
    <source>
        <dbReference type="ARBA" id="ARBA00022679"/>
    </source>
</evidence>
<dbReference type="OrthoDB" id="4572980at2759"/>
<reference evidence="8" key="1">
    <citation type="journal article" date="2015" name="Genome Announc.">
        <title>Draft genome sequence of the cellulolytic fungus Chaetomium globosum.</title>
        <authorList>
            <person name="Cuomo C.A."/>
            <person name="Untereiner W.A."/>
            <person name="Ma L.-J."/>
            <person name="Grabherr M."/>
            <person name="Birren B.W."/>
        </authorList>
    </citation>
    <scope>NUCLEOTIDE SEQUENCE [LARGE SCALE GENOMIC DNA]</scope>
    <source>
        <strain evidence="8">ATCC 6205 / CBS 148.51 / DSM 1962 / NBRC 6347 / NRRL 1970</strain>
    </source>
</reference>
<keyword evidence="3" id="KW-0808">Transferase</keyword>
<dbReference type="STRING" id="306901.Q2HFK1"/>
<dbReference type="HOGENOM" id="CLU_841974_0_0_1"/>
<gene>
    <name evidence="7" type="ORF">CHGG_01003</name>
</gene>
<proteinExistence type="predicted"/>
<dbReference type="InterPro" id="IPR005467">
    <property type="entry name" value="His_kinase_dom"/>
</dbReference>
<dbReference type="Proteomes" id="UP000001056">
    <property type="component" value="Unassembled WGS sequence"/>
</dbReference>
<name>Q2HFK1_CHAGB</name>
<organism evidence="7 8">
    <name type="scientific">Chaetomium globosum (strain ATCC 6205 / CBS 148.51 / DSM 1962 / NBRC 6347 / NRRL 1970)</name>
    <name type="common">Soil fungus</name>
    <dbReference type="NCBI Taxonomy" id="306901"/>
    <lineage>
        <taxon>Eukaryota</taxon>
        <taxon>Fungi</taxon>
        <taxon>Dikarya</taxon>
        <taxon>Ascomycota</taxon>
        <taxon>Pezizomycotina</taxon>
        <taxon>Sordariomycetes</taxon>
        <taxon>Sordariomycetidae</taxon>
        <taxon>Sordariales</taxon>
        <taxon>Chaetomiaceae</taxon>
        <taxon>Chaetomium</taxon>
    </lineage>
</organism>
<evidence type="ECO:0000256" key="5">
    <source>
        <dbReference type="SAM" id="MobiDB-lite"/>
    </source>
</evidence>
<dbReference type="RefSeq" id="XP_001220224.1">
    <property type="nucleotide sequence ID" value="XM_001220223.1"/>
</dbReference>